<dbReference type="EMBL" id="LAYY01000002">
    <property type="protein sequence ID" value="KKK39491.1"/>
    <property type="molecule type" value="Genomic_DNA"/>
</dbReference>
<keyword evidence="2" id="KW-1133">Transmembrane helix</keyword>
<dbReference type="PATRIC" id="fig|1408103.3.peg.463"/>
<name>A0A0M2T0I1_9BACI</name>
<evidence type="ECO:0000313" key="4">
    <source>
        <dbReference type="Proteomes" id="UP000034166"/>
    </source>
</evidence>
<evidence type="ECO:0000256" key="2">
    <source>
        <dbReference type="SAM" id="Phobius"/>
    </source>
</evidence>
<keyword evidence="1" id="KW-0175">Coiled coil</keyword>
<keyword evidence="2" id="KW-0812">Transmembrane</keyword>
<evidence type="ECO:0000313" key="3">
    <source>
        <dbReference type="EMBL" id="KKK39491.1"/>
    </source>
</evidence>
<feature type="transmembrane region" description="Helical" evidence="2">
    <location>
        <begin position="115"/>
        <end position="136"/>
    </location>
</feature>
<keyword evidence="4" id="KW-1185">Reference proteome</keyword>
<dbReference type="Proteomes" id="UP000034166">
    <property type="component" value="Unassembled WGS sequence"/>
</dbReference>
<reference evidence="3 4" key="1">
    <citation type="submission" date="2015-04" db="EMBL/GenBank/DDBJ databases">
        <title>Taxonomic description and genome sequence of Bacillus campisalis sp. nov., a novel member of the genus Bacillus isolated from solar saltern.</title>
        <authorList>
            <person name="Mathan Kumar R."/>
            <person name="Kaur G."/>
            <person name="Kumar A."/>
            <person name="Singh N.K."/>
            <person name="Kaur N."/>
            <person name="Kumar N."/>
            <person name="Mayilraj S."/>
        </authorList>
    </citation>
    <scope>NUCLEOTIDE SEQUENCE [LARGE SCALE GENOMIC DNA]</scope>
    <source>
        <strain evidence="3 4">SA2-6</strain>
    </source>
</reference>
<proteinExistence type="predicted"/>
<keyword evidence="2" id="KW-0472">Membrane</keyword>
<sequence length="238" mass="27338">MSAKSKMERFERTIVANGTKLVEEYIPLSSHIILILCFFILFIFGLIPNDWVVYEKVTSIEKEISDRFLSKDKTNMLMTVGVFLVGFYVTVMSVLGAGFSSAMVKISEEGLSKRFVRYAIIAFFIGFGFLLFTVLYDLLSPIPFFVIFYLSLFIATLIEAFRFSTIVMHIYYSNIKHAAEEVQKKEDTEQKLMELLVRIEAKMVGTTDPPAPDSKEYMESLRKKLDENMKDESKQGKN</sequence>
<accession>A0A0M2T0I1</accession>
<feature type="transmembrane region" description="Helical" evidence="2">
    <location>
        <begin position="28"/>
        <end position="47"/>
    </location>
</feature>
<evidence type="ECO:0000256" key="1">
    <source>
        <dbReference type="SAM" id="Coils"/>
    </source>
</evidence>
<gene>
    <name evidence="3" type="ORF">WQ57_02030</name>
</gene>
<protein>
    <submittedName>
        <fullName evidence="3">Uncharacterized protein</fullName>
    </submittedName>
</protein>
<dbReference type="AlphaFoldDB" id="A0A0M2T0I1"/>
<feature type="coiled-coil region" evidence="1">
    <location>
        <begin position="175"/>
        <end position="202"/>
    </location>
</feature>
<feature type="transmembrane region" description="Helical" evidence="2">
    <location>
        <begin position="76"/>
        <end position="103"/>
    </location>
</feature>
<dbReference type="RefSeq" id="WP_046522064.1">
    <property type="nucleotide sequence ID" value="NZ_LAYY01000002.1"/>
</dbReference>
<organism evidence="3 4">
    <name type="scientific">Mesobacillus campisalis</name>
    <dbReference type="NCBI Taxonomy" id="1408103"/>
    <lineage>
        <taxon>Bacteria</taxon>
        <taxon>Bacillati</taxon>
        <taxon>Bacillota</taxon>
        <taxon>Bacilli</taxon>
        <taxon>Bacillales</taxon>
        <taxon>Bacillaceae</taxon>
        <taxon>Mesobacillus</taxon>
    </lineage>
</organism>
<feature type="transmembrane region" description="Helical" evidence="2">
    <location>
        <begin position="142"/>
        <end position="161"/>
    </location>
</feature>
<comment type="caution">
    <text evidence="3">The sequence shown here is derived from an EMBL/GenBank/DDBJ whole genome shotgun (WGS) entry which is preliminary data.</text>
</comment>